<comment type="caution">
    <text evidence="1">The sequence shown here is derived from an EMBL/GenBank/DDBJ whole genome shotgun (WGS) entry which is preliminary data.</text>
</comment>
<keyword evidence="2" id="KW-1185">Reference proteome</keyword>
<evidence type="ECO:0000313" key="1">
    <source>
        <dbReference type="EMBL" id="CAG8819668.1"/>
    </source>
</evidence>
<sequence>MVGRAISASALLTLVATSRARYRSIILVVWFFLYCDSGCSLDKHALEFLQRVLGL</sequence>
<organism evidence="1 2">
    <name type="scientific">Racocetra persica</name>
    <dbReference type="NCBI Taxonomy" id="160502"/>
    <lineage>
        <taxon>Eukaryota</taxon>
        <taxon>Fungi</taxon>
        <taxon>Fungi incertae sedis</taxon>
        <taxon>Mucoromycota</taxon>
        <taxon>Glomeromycotina</taxon>
        <taxon>Glomeromycetes</taxon>
        <taxon>Diversisporales</taxon>
        <taxon>Gigasporaceae</taxon>
        <taxon>Racocetra</taxon>
    </lineage>
</organism>
<dbReference type="Proteomes" id="UP000789920">
    <property type="component" value="Unassembled WGS sequence"/>
</dbReference>
<feature type="non-terminal residue" evidence="1">
    <location>
        <position position="55"/>
    </location>
</feature>
<evidence type="ECO:0000313" key="2">
    <source>
        <dbReference type="Proteomes" id="UP000789920"/>
    </source>
</evidence>
<reference evidence="1" key="1">
    <citation type="submission" date="2021-06" db="EMBL/GenBank/DDBJ databases">
        <authorList>
            <person name="Kallberg Y."/>
            <person name="Tangrot J."/>
            <person name="Rosling A."/>
        </authorList>
    </citation>
    <scope>NUCLEOTIDE SEQUENCE</scope>
    <source>
        <strain evidence="1">MA461A</strain>
    </source>
</reference>
<name>A0ACA9S018_9GLOM</name>
<gene>
    <name evidence="1" type="ORF">RPERSI_LOCUS25183</name>
</gene>
<proteinExistence type="predicted"/>
<accession>A0ACA9S018</accession>
<dbReference type="EMBL" id="CAJVQC010082617">
    <property type="protein sequence ID" value="CAG8819668.1"/>
    <property type="molecule type" value="Genomic_DNA"/>
</dbReference>
<protein>
    <submittedName>
        <fullName evidence="1">30488_t:CDS:1</fullName>
    </submittedName>
</protein>